<dbReference type="InterPro" id="IPR000551">
    <property type="entry name" value="MerR-type_HTH_dom"/>
</dbReference>
<feature type="domain" description="HTH merR-type" evidence="2">
    <location>
        <begin position="8"/>
        <end position="76"/>
    </location>
</feature>
<name>A0A1H3ZHZ9_9BACI</name>
<dbReference type="Proteomes" id="UP000198584">
    <property type="component" value="Unassembled WGS sequence"/>
</dbReference>
<evidence type="ECO:0000259" key="2">
    <source>
        <dbReference type="Pfam" id="PF13411"/>
    </source>
</evidence>
<evidence type="ECO:0000313" key="4">
    <source>
        <dbReference type="Proteomes" id="UP000198584"/>
    </source>
</evidence>
<dbReference type="SUPFAM" id="SSF46955">
    <property type="entry name" value="Putative DNA-binding domain"/>
    <property type="match status" value="1"/>
</dbReference>
<dbReference type="STRING" id="571932.SAMN05421743_103240"/>
<sequence>MIDYERTYSLADIAKKMNRPRPTLQSWKEQFSEFIPSVGSGRSRRYEDEALEIFMTIEKLKGRGEPKEKIRDVLRSSFTMKTKDDSNDLLPKPVINTIQDGYEAFLQEIKAQNNLLREQNDTFHRQNQERKKEFEELREQFEHIHQTSKASHEAVISNISRRDELLMKTLKEMMEQKKKESFWSRLFNSKKITVREQVNH</sequence>
<organism evidence="3 4">
    <name type="scientific">Thalassobacillus cyri</name>
    <dbReference type="NCBI Taxonomy" id="571932"/>
    <lineage>
        <taxon>Bacteria</taxon>
        <taxon>Bacillati</taxon>
        <taxon>Bacillota</taxon>
        <taxon>Bacilli</taxon>
        <taxon>Bacillales</taxon>
        <taxon>Bacillaceae</taxon>
        <taxon>Thalassobacillus</taxon>
    </lineage>
</organism>
<dbReference type="GO" id="GO:0006355">
    <property type="term" value="P:regulation of DNA-templated transcription"/>
    <property type="evidence" value="ECO:0007669"/>
    <property type="project" value="InterPro"/>
</dbReference>
<dbReference type="AlphaFoldDB" id="A0A1H3ZHZ9"/>
<dbReference type="InterPro" id="IPR009061">
    <property type="entry name" value="DNA-bd_dom_put_sf"/>
</dbReference>
<accession>A0A1H3ZHZ9</accession>
<dbReference type="RefSeq" id="WP_093043164.1">
    <property type="nucleotide sequence ID" value="NZ_FNQR01000003.1"/>
</dbReference>
<keyword evidence="1" id="KW-0175">Coiled coil</keyword>
<protein>
    <submittedName>
        <fullName evidence="3">MerR HTH family regulatory protein</fullName>
    </submittedName>
</protein>
<reference evidence="4" key="1">
    <citation type="submission" date="2016-10" db="EMBL/GenBank/DDBJ databases">
        <authorList>
            <person name="Varghese N."/>
            <person name="Submissions S."/>
        </authorList>
    </citation>
    <scope>NUCLEOTIDE SEQUENCE [LARGE SCALE GENOMIC DNA]</scope>
    <source>
        <strain evidence="4">CCM7597</strain>
    </source>
</reference>
<gene>
    <name evidence="3" type="ORF">SAMN05421743_103240</name>
</gene>
<evidence type="ECO:0000313" key="3">
    <source>
        <dbReference type="EMBL" id="SEA22924.1"/>
    </source>
</evidence>
<dbReference type="OrthoDB" id="2842687at2"/>
<dbReference type="Pfam" id="PF13411">
    <property type="entry name" value="MerR_1"/>
    <property type="match status" value="1"/>
</dbReference>
<dbReference type="Gene3D" id="1.10.1660.10">
    <property type="match status" value="1"/>
</dbReference>
<evidence type="ECO:0000256" key="1">
    <source>
        <dbReference type="SAM" id="Coils"/>
    </source>
</evidence>
<dbReference type="EMBL" id="FNQR01000003">
    <property type="protein sequence ID" value="SEA22924.1"/>
    <property type="molecule type" value="Genomic_DNA"/>
</dbReference>
<proteinExistence type="predicted"/>
<keyword evidence="4" id="KW-1185">Reference proteome</keyword>
<dbReference type="GO" id="GO:0003677">
    <property type="term" value="F:DNA binding"/>
    <property type="evidence" value="ECO:0007669"/>
    <property type="project" value="InterPro"/>
</dbReference>
<feature type="coiled-coil region" evidence="1">
    <location>
        <begin position="102"/>
        <end position="140"/>
    </location>
</feature>